<gene>
    <name evidence="6" type="ORF">SAMN05421828_10876</name>
</gene>
<evidence type="ECO:0000256" key="1">
    <source>
        <dbReference type="ARBA" id="ARBA00022692"/>
    </source>
</evidence>
<dbReference type="PROSITE" id="PS50850">
    <property type="entry name" value="MFS"/>
    <property type="match status" value="1"/>
</dbReference>
<dbReference type="PANTHER" id="PTHR23537:SF1">
    <property type="entry name" value="SUGAR TRANSPORTER"/>
    <property type="match status" value="1"/>
</dbReference>
<feature type="transmembrane region" description="Helical" evidence="4">
    <location>
        <begin position="145"/>
        <end position="167"/>
    </location>
</feature>
<dbReference type="PANTHER" id="PTHR23537">
    <property type="match status" value="1"/>
</dbReference>
<dbReference type="Proteomes" id="UP000186308">
    <property type="component" value="Unassembled WGS sequence"/>
</dbReference>
<dbReference type="Pfam" id="PF06779">
    <property type="entry name" value="MFS_4"/>
    <property type="match status" value="1"/>
</dbReference>
<dbReference type="SUPFAM" id="SSF103473">
    <property type="entry name" value="MFS general substrate transporter"/>
    <property type="match status" value="1"/>
</dbReference>
<protein>
    <submittedName>
        <fullName evidence="6">Predicted arabinose efflux permease, MFS family</fullName>
    </submittedName>
</protein>
<feature type="transmembrane region" description="Helical" evidence="4">
    <location>
        <begin position="367"/>
        <end position="386"/>
    </location>
</feature>
<accession>A0A8G2CK93</accession>
<feature type="transmembrane region" description="Helical" evidence="4">
    <location>
        <begin position="173"/>
        <end position="191"/>
    </location>
</feature>
<sequence>MSTMARTATSIEAAKVMTAGVASMVLTVGLARFLYTPLLPLMQAQAHLSVTGGGWLATINYAGYMAGTLLAASVGDLAAKFRLYRVLLLVALVGTAGMGLTTDIVVWAALRFAAGVSAVAGLLLSSGLVLNWLRQHGRRLELGIHFGGVGLGIAVSGLLAVVMAGSLNWADQWLVAGGAGLLLLIPAWVWMPAPMPVSVHHVVPADRPPSRVWLVLFTMAYFCAGVGYVVSATFIVAIAAHHPALHGYGNLVWVVVGLGAMPSCPLWDRIARRTGDKTALLAAFGLLFTSIMLSALSAGLALLLLAALIYGASFNGITSMILSIIGRLFPSNPAKAMARLTISFGAAQVIAPAASGMIAALTGSYRGALFMAAATMLVGMALLAAMPRNSGEA</sequence>
<dbReference type="InterPro" id="IPR010645">
    <property type="entry name" value="MFS_4"/>
</dbReference>
<dbReference type="RefSeq" id="WP_029310646.1">
    <property type="nucleotide sequence ID" value="NZ_DAOMCH010000005.1"/>
</dbReference>
<dbReference type="AlphaFoldDB" id="A0A8G2CK93"/>
<proteinExistence type="predicted"/>
<feature type="transmembrane region" description="Helical" evidence="4">
    <location>
        <begin position="112"/>
        <end position="133"/>
    </location>
</feature>
<feature type="transmembrane region" description="Helical" evidence="4">
    <location>
        <begin position="279"/>
        <end position="302"/>
    </location>
</feature>
<evidence type="ECO:0000256" key="3">
    <source>
        <dbReference type="ARBA" id="ARBA00023136"/>
    </source>
</evidence>
<feature type="domain" description="Major facilitator superfamily (MFS) profile" evidence="5">
    <location>
        <begin position="17"/>
        <end position="391"/>
    </location>
</feature>
<dbReference type="OrthoDB" id="9797953at2"/>
<name>A0A8G2CK93_ACIRU</name>
<keyword evidence="2 4" id="KW-1133">Transmembrane helix</keyword>
<feature type="transmembrane region" description="Helical" evidence="4">
    <location>
        <begin position="247"/>
        <end position="267"/>
    </location>
</feature>
<evidence type="ECO:0000256" key="4">
    <source>
        <dbReference type="SAM" id="Phobius"/>
    </source>
</evidence>
<dbReference type="Gene3D" id="1.20.1250.20">
    <property type="entry name" value="MFS general substrate transporter like domains"/>
    <property type="match status" value="1"/>
</dbReference>
<dbReference type="GO" id="GO:0005886">
    <property type="term" value="C:plasma membrane"/>
    <property type="evidence" value="ECO:0007669"/>
    <property type="project" value="TreeGrafter"/>
</dbReference>
<feature type="transmembrane region" description="Helical" evidence="4">
    <location>
        <begin position="12"/>
        <end position="35"/>
    </location>
</feature>
<comment type="caution">
    <text evidence="6">The sequence shown here is derived from an EMBL/GenBank/DDBJ whole genome shotgun (WGS) entry which is preliminary data.</text>
</comment>
<dbReference type="GO" id="GO:0022857">
    <property type="term" value="F:transmembrane transporter activity"/>
    <property type="evidence" value="ECO:0007669"/>
    <property type="project" value="InterPro"/>
</dbReference>
<feature type="transmembrane region" description="Helical" evidence="4">
    <location>
        <begin position="341"/>
        <end position="361"/>
    </location>
</feature>
<dbReference type="EMBL" id="FTNE01000008">
    <property type="protein sequence ID" value="SIQ71249.1"/>
    <property type="molecule type" value="Genomic_DNA"/>
</dbReference>
<evidence type="ECO:0000313" key="7">
    <source>
        <dbReference type="Proteomes" id="UP000186308"/>
    </source>
</evidence>
<evidence type="ECO:0000313" key="6">
    <source>
        <dbReference type="EMBL" id="SIQ71249.1"/>
    </source>
</evidence>
<feature type="transmembrane region" description="Helical" evidence="4">
    <location>
        <begin position="55"/>
        <end position="74"/>
    </location>
</feature>
<feature type="transmembrane region" description="Helical" evidence="4">
    <location>
        <begin position="86"/>
        <end position="106"/>
    </location>
</feature>
<feature type="transmembrane region" description="Helical" evidence="4">
    <location>
        <begin position="308"/>
        <end position="329"/>
    </location>
</feature>
<reference evidence="6 7" key="1">
    <citation type="submission" date="2017-01" db="EMBL/GenBank/DDBJ databases">
        <authorList>
            <person name="Varghese N."/>
            <person name="Submissions S."/>
        </authorList>
    </citation>
    <scope>NUCLEOTIDE SEQUENCE [LARGE SCALE GENOMIC DNA]</scope>
    <source>
        <strain evidence="6 7">ATCC 35905</strain>
    </source>
</reference>
<evidence type="ECO:0000256" key="2">
    <source>
        <dbReference type="ARBA" id="ARBA00022989"/>
    </source>
</evidence>
<feature type="transmembrane region" description="Helical" evidence="4">
    <location>
        <begin position="212"/>
        <end position="241"/>
    </location>
</feature>
<keyword evidence="3 4" id="KW-0472">Membrane</keyword>
<organism evidence="6 7">
    <name type="scientific">Acidiphilium rubrum</name>
    <dbReference type="NCBI Taxonomy" id="526"/>
    <lineage>
        <taxon>Bacteria</taxon>
        <taxon>Pseudomonadati</taxon>
        <taxon>Pseudomonadota</taxon>
        <taxon>Alphaproteobacteria</taxon>
        <taxon>Acetobacterales</taxon>
        <taxon>Acidocellaceae</taxon>
        <taxon>Acidiphilium</taxon>
    </lineage>
</organism>
<keyword evidence="1 4" id="KW-0812">Transmembrane</keyword>
<evidence type="ECO:0000259" key="5">
    <source>
        <dbReference type="PROSITE" id="PS50850"/>
    </source>
</evidence>
<dbReference type="InterPro" id="IPR036259">
    <property type="entry name" value="MFS_trans_sf"/>
</dbReference>
<keyword evidence="7" id="KW-1185">Reference proteome</keyword>
<dbReference type="InterPro" id="IPR020846">
    <property type="entry name" value="MFS_dom"/>
</dbReference>